<dbReference type="OrthoDB" id="9766715at2"/>
<sequence length="368" mass="41307">MTVKLSSLDFKKNIEKYKDQFETVSVLDKDGKILDQKTVDSLTDEELVKIMEYMVWARTLDERTIILNRQGALGNYAPAGGQEASQIATMAALHDGDFFAPTYRDVGALTLHGLPLYKGFLWYKGHVAGNQFDEDFQAFVPQVIVGGTILPAAGVAMGYQRQGKENVVMAYCGDAATSQGDFYEGINFAGVYKAPLITIIQNNRYGISVPISKQTKAETLAQKGVSVGIASVQVDGMDPLAMYATVKQAREYALAGNGPVLIEALTYRFGPHTMSDDPKRYRQDDEVEEWRTKDPLHRMRVFLKGKGLWDSDHEEKIVEQCKQDVKEALARMAEEPAMKVSDLLKHMYEVQPQIIREQIKLYEQKEMN</sequence>
<dbReference type="PANTHER" id="PTHR43380">
    <property type="entry name" value="2-OXOISOVALERATE DEHYDROGENASE SUBUNIT ALPHA, MITOCHONDRIAL"/>
    <property type="match status" value="1"/>
</dbReference>
<reference evidence="12 13" key="1">
    <citation type="submission" date="2010-10" db="EMBL/GenBank/DDBJ databases">
        <authorList>
            <person name="Durkin A.S."/>
            <person name="Madupu R."/>
            <person name="Torralba M."/>
            <person name="Gillis M."/>
            <person name="Methe B."/>
            <person name="Sutton G."/>
            <person name="Nelson K.E."/>
        </authorList>
    </citation>
    <scope>NUCLEOTIDE SEQUENCE [LARGE SCALE GENOMIC DNA]</scope>
    <source>
        <strain evidence="12 13">ACS-139-V-Col8</strain>
    </source>
</reference>
<dbReference type="EC" id="1.2.4.1" evidence="3 10"/>
<evidence type="ECO:0000256" key="8">
    <source>
        <dbReference type="ARBA" id="ARBA00025211"/>
    </source>
</evidence>
<accession>E4KMN8</accession>
<evidence type="ECO:0000259" key="11">
    <source>
        <dbReference type="Pfam" id="PF00676"/>
    </source>
</evidence>
<evidence type="ECO:0000256" key="10">
    <source>
        <dbReference type="RuleBase" id="RU366007"/>
    </source>
</evidence>
<protein>
    <recommendedName>
        <fullName evidence="4 10">Pyruvate dehydrogenase E1 component subunit alpha</fullName>
        <ecNumber evidence="3 10">1.2.4.1</ecNumber>
    </recommendedName>
</protein>
<evidence type="ECO:0000256" key="7">
    <source>
        <dbReference type="ARBA" id="ARBA00023317"/>
    </source>
</evidence>
<comment type="subunit">
    <text evidence="2 10">Heterodimer of an alpha and a beta chain.</text>
</comment>
<evidence type="ECO:0000313" key="12">
    <source>
        <dbReference type="EMBL" id="EFR31651.1"/>
    </source>
</evidence>
<keyword evidence="7 10" id="KW-0670">Pyruvate</keyword>
<dbReference type="PANTHER" id="PTHR43380:SF1">
    <property type="entry name" value="2-OXOISOVALERATE DEHYDROGENASE SUBUNIT ALPHA, MITOCHONDRIAL"/>
    <property type="match status" value="1"/>
</dbReference>
<dbReference type="Proteomes" id="UP000005990">
    <property type="component" value="Unassembled WGS sequence"/>
</dbReference>
<gene>
    <name evidence="12" type="primary">pdhA</name>
    <name evidence="12" type="ORF">HMPREF9257_0101</name>
</gene>
<evidence type="ECO:0000256" key="6">
    <source>
        <dbReference type="ARBA" id="ARBA00023052"/>
    </source>
</evidence>
<dbReference type="EMBL" id="AENN01000006">
    <property type="protein sequence ID" value="EFR31651.1"/>
    <property type="molecule type" value="Genomic_DNA"/>
</dbReference>
<dbReference type="AlphaFoldDB" id="E4KMN8"/>
<keyword evidence="13" id="KW-1185">Reference proteome</keyword>
<name>E4KMN8_9LACT</name>
<comment type="function">
    <text evidence="8 10">The pyruvate dehydrogenase complex catalyzes the overall conversion of pyruvate to acetyl-CoA and CO(2). It contains multiple copies of three enzymatic components: pyruvate dehydrogenase (E1), dihydrolipoamide acetyltransferase (E2) and lipoamide dehydrogenase (E3).</text>
</comment>
<dbReference type="Pfam" id="PF00676">
    <property type="entry name" value="E1_dh"/>
    <property type="match status" value="1"/>
</dbReference>
<evidence type="ECO:0000313" key="13">
    <source>
        <dbReference type="Proteomes" id="UP000005990"/>
    </source>
</evidence>
<dbReference type="InterPro" id="IPR029061">
    <property type="entry name" value="THDP-binding"/>
</dbReference>
<comment type="cofactor">
    <cofactor evidence="1 10">
        <name>thiamine diphosphate</name>
        <dbReference type="ChEBI" id="CHEBI:58937"/>
    </cofactor>
</comment>
<evidence type="ECO:0000256" key="1">
    <source>
        <dbReference type="ARBA" id="ARBA00001964"/>
    </source>
</evidence>
<proteinExistence type="predicted"/>
<feature type="domain" description="Dehydrogenase E1 component" evidence="11">
    <location>
        <begin position="52"/>
        <end position="339"/>
    </location>
</feature>
<dbReference type="eggNOG" id="COG1071">
    <property type="taxonomic scope" value="Bacteria"/>
</dbReference>
<dbReference type="InterPro" id="IPR050771">
    <property type="entry name" value="Alpha-ketoacid_DH_E1_comp"/>
</dbReference>
<evidence type="ECO:0000256" key="3">
    <source>
        <dbReference type="ARBA" id="ARBA00012281"/>
    </source>
</evidence>
<dbReference type="InterPro" id="IPR017596">
    <property type="entry name" value="PdhA/BkdA"/>
</dbReference>
<evidence type="ECO:0000256" key="4">
    <source>
        <dbReference type="ARBA" id="ARBA00014159"/>
    </source>
</evidence>
<evidence type="ECO:0000256" key="9">
    <source>
        <dbReference type="ARBA" id="ARBA00051231"/>
    </source>
</evidence>
<dbReference type="GO" id="GO:0004739">
    <property type="term" value="F:pyruvate dehydrogenase (acetyl-transferring) activity"/>
    <property type="evidence" value="ECO:0007669"/>
    <property type="project" value="UniProtKB-UniRule"/>
</dbReference>
<comment type="caution">
    <text evidence="12">The sequence shown here is derived from an EMBL/GenBank/DDBJ whole genome shotgun (WGS) entry which is preliminary data.</text>
</comment>
<evidence type="ECO:0000256" key="5">
    <source>
        <dbReference type="ARBA" id="ARBA00023002"/>
    </source>
</evidence>
<keyword evidence="5 10" id="KW-0560">Oxidoreductase</keyword>
<evidence type="ECO:0000256" key="2">
    <source>
        <dbReference type="ARBA" id="ARBA00011870"/>
    </source>
</evidence>
<dbReference type="RefSeq" id="WP_006417783.1">
    <property type="nucleotide sequence ID" value="NZ_AENN01000006.1"/>
</dbReference>
<dbReference type="Gene3D" id="3.40.50.970">
    <property type="match status" value="1"/>
</dbReference>
<dbReference type="CDD" id="cd02000">
    <property type="entry name" value="TPP_E1_PDC_ADC_BCADC"/>
    <property type="match status" value="1"/>
</dbReference>
<organism evidence="12 13">
    <name type="scientific">Eremococcus coleocola ACS-139-V-Col8</name>
    <dbReference type="NCBI Taxonomy" id="908337"/>
    <lineage>
        <taxon>Bacteria</taxon>
        <taxon>Bacillati</taxon>
        <taxon>Bacillota</taxon>
        <taxon>Bacilli</taxon>
        <taxon>Lactobacillales</taxon>
        <taxon>Aerococcaceae</taxon>
        <taxon>Eremococcus</taxon>
    </lineage>
</organism>
<comment type="catalytic activity">
    <reaction evidence="9 10">
        <text>N(6)-[(R)-lipoyl]-L-lysyl-[protein] + pyruvate + H(+) = N(6)-[(R)-S(8)-acetyldihydrolipoyl]-L-lysyl-[protein] + CO2</text>
        <dbReference type="Rhea" id="RHEA:19189"/>
        <dbReference type="Rhea" id="RHEA-COMP:10474"/>
        <dbReference type="Rhea" id="RHEA-COMP:10478"/>
        <dbReference type="ChEBI" id="CHEBI:15361"/>
        <dbReference type="ChEBI" id="CHEBI:15378"/>
        <dbReference type="ChEBI" id="CHEBI:16526"/>
        <dbReference type="ChEBI" id="CHEBI:83099"/>
        <dbReference type="ChEBI" id="CHEBI:83111"/>
        <dbReference type="EC" id="1.2.4.1"/>
    </reaction>
</comment>
<dbReference type="GO" id="GO:0009083">
    <property type="term" value="P:branched-chain amino acid catabolic process"/>
    <property type="evidence" value="ECO:0007669"/>
    <property type="project" value="TreeGrafter"/>
</dbReference>
<dbReference type="STRING" id="908337.HMPREF9257_0101"/>
<dbReference type="NCBIfam" id="TIGR03181">
    <property type="entry name" value="PDH_E1_alph_x"/>
    <property type="match status" value="1"/>
</dbReference>
<dbReference type="InterPro" id="IPR001017">
    <property type="entry name" value="DH_E1"/>
</dbReference>
<dbReference type="SUPFAM" id="SSF52518">
    <property type="entry name" value="Thiamin diphosphate-binding fold (THDP-binding)"/>
    <property type="match status" value="1"/>
</dbReference>
<keyword evidence="6 10" id="KW-0786">Thiamine pyrophosphate</keyword>